<evidence type="ECO:0000313" key="3">
    <source>
        <dbReference type="Proteomes" id="UP000502345"/>
    </source>
</evidence>
<dbReference type="PANTHER" id="PTHR38468">
    <property type="entry name" value="SLL0939 PROTEIN"/>
    <property type="match status" value="1"/>
</dbReference>
<keyword evidence="1" id="KW-1133">Transmembrane helix</keyword>
<dbReference type="AlphaFoldDB" id="A0A6G9CUG6"/>
<dbReference type="EMBL" id="CP050124">
    <property type="protein sequence ID" value="QIP40346.1"/>
    <property type="molecule type" value="Genomic_DNA"/>
</dbReference>
<reference evidence="2 3" key="1">
    <citation type="submission" date="2020-03" db="EMBL/GenBank/DDBJ databases">
        <title>Screen low temperature-resistant strains for efficient degradation of petroleum hydrocarbons under the low temperature.</title>
        <authorList>
            <person name="Wang Y."/>
            <person name="Chen J."/>
        </authorList>
    </citation>
    <scope>NUCLEOTIDE SEQUENCE [LARGE SCALE GENOMIC DNA]</scope>
    <source>
        <strain evidence="2 3">KB1</strain>
    </source>
</reference>
<feature type="transmembrane region" description="Helical" evidence="1">
    <location>
        <begin position="15"/>
        <end position="36"/>
    </location>
</feature>
<organism evidence="2 3">
    <name type="scientific">Rhodococcus erythropolis</name>
    <name type="common">Arthrobacter picolinophilus</name>
    <dbReference type="NCBI Taxonomy" id="1833"/>
    <lineage>
        <taxon>Bacteria</taxon>
        <taxon>Bacillati</taxon>
        <taxon>Actinomycetota</taxon>
        <taxon>Actinomycetes</taxon>
        <taxon>Mycobacteriales</taxon>
        <taxon>Nocardiaceae</taxon>
        <taxon>Rhodococcus</taxon>
        <taxon>Rhodococcus erythropolis group</taxon>
    </lineage>
</organism>
<evidence type="ECO:0000313" key="2">
    <source>
        <dbReference type="EMBL" id="QIP40346.1"/>
    </source>
</evidence>
<keyword evidence="1" id="KW-0812">Transmembrane</keyword>
<dbReference type="InterPro" id="IPR012427">
    <property type="entry name" value="DUF1622"/>
</dbReference>
<name>A0A6G9CUG6_RHOER</name>
<dbReference type="Pfam" id="PF07784">
    <property type="entry name" value="DUF1622"/>
    <property type="match status" value="1"/>
</dbReference>
<dbReference type="PANTHER" id="PTHR38468:SF1">
    <property type="entry name" value="SLL0939 PROTEIN"/>
    <property type="match status" value="1"/>
</dbReference>
<keyword evidence="1" id="KW-0472">Membrane</keyword>
<evidence type="ECO:0000256" key="1">
    <source>
        <dbReference type="SAM" id="Phobius"/>
    </source>
</evidence>
<gene>
    <name evidence="2" type="ORF">G9444_3102</name>
</gene>
<proteinExistence type="predicted"/>
<dbReference type="Proteomes" id="UP000502345">
    <property type="component" value="Chromosome"/>
</dbReference>
<protein>
    <recommendedName>
        <fullName evidence="4">DUF1622 domain-containing protein</fullName>
    </recommendedName>
</protein>
<accession>A0A6G9CUG6</accession>
<evidence type="ECO:0008006" key="4">
    <source>
        <dbReference type="Google" id="ProtNLM"/>
    </source>
</evidence>
<sequence length="141" mass="15213">MTMDKIRFFELVTEWFEVLGVVAMVLGFVFAFVIAVRAWSRTRDGSSAFRTLRETMGAVILLGLEILVAADLVKTVTSSPSLTDAAVLGMIVLIRTVLSLSIQIEIDGVLPWRKALVSSPELLVRAARGSGGRTTPDASSS</sequence>